<evidence type="ECO:0000313" key="1">
    <source>
        <dbReference type="EMBL" id="KAK8079131.1"/>
    </source>
</evidence>
<comment type="caution">
    <text evidence="1">The sequence shown here is derived from an EMBL/GenBank/DDBJ whole genome shotgun (WGS) entry which is preliminary data.</text>
</comment>
<dbReference type="GeneID" id="92087410"/>
<dbReference type="EMBL" id="JAQQWL010000003">
    <property type="protein sequence ID" value="KAK8079131.1"/>
    <property type="molecule type" value="Genomic_DNA"/>
</dbReference>
<gene>
    <name evidence="1" type="ORF">PG994_002938</name>
</gene>
<name>A0ABR1W9E9_9PEZI</name>
<keyword evidence="2" id="KW-1185">Reference proteome</keyword>
<accession>A0ABR1W9E9</accession>
<organism evidence="1 2">
    <name type="scientific">Apiospora phragmitis</name>
    <dbReference type="NCBI Taxonomy" id="2905665"/>
    <lineage>
        <taxon>Eukaryota</taxon>
        <taxon>Fungi</taxon>
        <taxon>Dikarya</taxon>
        <taxon>Ascomycota</taxon>
        <taxon>Pezizomycotina</taxon>
        <taxon>Sordariomycetes</taxon>
        <taxon>Xylariomycetidae</taxon>
        <taxon>Amphisphaeriales</taxon>
        <taxon>Apiosporaceae</taxon>
        <taxon>Apiospora</taxon>
    </lineage>
</organism>
<proteinExistence type="predicted"/>
<sequence length="116" mass="12763">MATEKKLSEDAAYRSPVEDVRTLSATPQVDPAAEKALRRKQDMRIIPLSAGIYFLCYLDRSNIGNAKVLNASTHHDLLSETGSKQATLHPGLGIWGVANLVLNTVTNYEYTIALMM</sequence>
<dbReference type="Proteomes" id="UP001480595">
    <property type="component" value="Unassembled WGS sequence"/>
</dbReference>
<dbReference type="SUPFAM" id="SSF103473">
    <property type="entry name" value="MFS general substrate transporter"/>
    <property type="match status" value="1"/>
</dbReference>
<evidence type="ECO:0000313" key="2">
    <source>
        <dbReference type="Proteomes" id="UP001480595"/>
    </source>
</evidence>
<reference evidence="1 2" key="1">
    <citation type="submission" date="2023-01" db="EMBL/GenBank/DDBJ databases">
        <title>Analysis of 21 Apiospora genomes using comparative genomics revels a genus with tremendous synthesis potential of carbohydrate active enzymes and secondary metabolites.</title>
        <authorList>
            <person name="Sorensen T."/>
        </authorList>
    </citation>
    <scope>NUCLEOTIDE SEQUENCE [LARGE SCALE GENOMIC DNA]</scope>
    <source>
        <strain evidence="1 2">CBS 135458</strain>
    </source>
</reference>
<dbReference type="InterPro" id="IPR036259">
    <property type="entry name" value="MFS_trans_sf"/>
</dbReference>
<dbReference type="RefSeq" id="XP_066720202.1">
    <property type="nucleotide sequence ID" value="XM_066854347.1"/>
</dbReference>
<protein>
    <submittedName>
        <fullName evidence="1">Uncharacterized protein</fullName>
    </submittedName>
</protein>